<sequence length="93" mass="10994">MLYSKAFSFFMIKSYARLMADCKKNDAYHHAVYKEPLCLYRMVIEFIDFNSVVKKITPQTWKETLAFSFMLKHSISKRAALLERYSIGLQDPQ</sequence>
<reference evidence="1 2" key="1">
    <citation type="submission" date="2017-06" db="EMBL/GenBank/DDBJ databases">
        <title>Draft genome of Bartonella tribocorum strain L103, isolated from a rodent in Laos.</title>
        <authorList>
            <person name="Hadjadj L."/>
            <person name="Jiyipong T."/>
            <person name="Morand S."/>
            <person name="Diene S.M."/>
            <person name="Rolain J.-M."/>
        </authorList>
    </citation>
    <scope>NUCLEOTIDE SEQUENCE [LARGE SCALE GENOMIC DNA]</scope>
    <source>
        <strain evidence="1 2">L103</strain>
    </source>
</reference>
<dbReference type="AlphaFoldDB" id="A0A2N9Y8V2"/>
<proteinExistence type="predicted"/>
<name>A0A2N9Y8V2_9HYPH</name>
<dbReference type="EMBL" id="NJGE01000024">
    <property type="protein sequence ID" value="PIT68135.1"/>
    <property type="molecule type" value="Genomic_DNA"/>
</dbReference>
<dbReference type="Proteomes" id="UP000229839">
    <property type="component" value="Unassembled WGS sequence"/>
</dbReference>
<comment type="caution">
    <text evidence="1">The sequence shown here is derived from an EMBL/GenBank/DDBJ whole genome shotgun (WGS) entry which is preliminary data.</text>
</comment>
<accession>A0A2N9Y8V2</accession>
<evidence type="ECO:0000313" key="1">
    <source>
        <dbReference type="EMBL" id="PIT68135.1"/>
    </source>
</evidence>
<gene>
    <name evidence="1" type="ORF">CER18_08240</name>
</gene>
<protein>
    <submittedName>
        <fullName evidence="1">Uncharacterized protein</fullName>
    </submittedName>
</protein>
<organism evidence="1 2">
    <name type="scientific">Bartonella tribocorum</name>
    <dbReference type="NCBI Taxonomy" id="85701"/>
    <lineage>
        <taxon>Bacteria</taxon>
        <taxon>Pseudomonadati</taxon>
        <taxon>Pseudomonadota</taxon>
        <taxon>Alphaproteobacteria</taxon>
        <taxon>Hyphomicrobiales</taxon>
        <taxon>Bartonellaceae</taxon>
        <taxon>Bartonella</taxon>
    </lineage>
</organism>
<evidence type="ECO:0000313" key="2">
    <source>
        <dbReference type="Proteomes" id="UP000229839"/>
    </source>
</evidence>